<dbReference type="InterPro" id="IPR011991">
    <property type="entry name" value="ArsR-like_HTH"/>
</dbReference>
<dbReference type="InterPro" id="IPR051081">
    <property type="entry name" value="HTH_MetalResp_TranReg"/>
</dbReference>
<dbReference type="InterPro" id="IPR036388">
    <property type="entry name" value="WH-like_DNA-bd_sf"/>
</dbReference>
<dbReference type="AlphaFoldDB" id="A0AAW4X2A1"/>
<proteinExistence type="predicted"/>
<accession>A0AAW4X2A1</accession>
<name>A0AAW4X2A1_9FIRM</name>
<dbReference type="PROSITE" id="PS50987">
    <property type="entry name" value="HTH_ARSR_2"/>
    <property type="match status" value="1"/>
</dbReference>
<dbReference type="CDD" id="cd00090">
    <property type="entry name" value="HTH_ARSR"/>
    <property type="match status" value="1"/>
</dbReference>
<keyword evidence="6" id="KW-1185">Reference proteome</keyword>
<gene>
    <name evidence="5" type="ORF">LJ207_11030</name>
</gene>
<keyword evidence="1" id="KW-0805">Transcription regulation</keyword>
<dbReference type="SUPFAM" id="SSF46785">
    <property type="entry name" value="Winged helix' DNA-binding domain"/>
    <property type="match status" value="1"/>
</dbReference>
<dbReference type="GO" id="GO:0003700">
    <property type="term" value="F:DNA-binding transcription factor activity"/>
    <property type="evidence" value="ECO:0007669"/>
    <property type="project" value="InterPro"/>
</dbReference>
<evidence type="ECO:0000313" key="6">
    <source>
        <dbReference type="Proteomes" id="UP001199296"/>
    </source>
</evidence>
<keyword evidence="3" id="KW-0804">Transcription</keyword>
<dbReference type="PANTHER" id="PTHR33154:SF18">
    <property type="entry name" value="ARSENICAL RESISTANCE OPERON REPRESSOR"/>
    <property type="match status" value="1"/>
</dbReference>
<dbReference type="Proteomes" id="UP001199296">
    <property type="component" value="Unassembled WGS sequence"/>
</dbReference>
<evidence type="ECO:0000313" key="5">
    <source>
        <dbReference type="EMBL" id="MCC3145859.1"/>
    </source>
</evidence>
<evidence type="ECO:0000256" key="2">
    <source>
        <dbReference type="ARBA" id="ARBA00023125"/>
    </source>
</evidence>
<reference evidence="5 6" key="1">
    <citation type="submission" date="2021-10" db="EMBL/GenBank/DDBJ databases">
        <authorList>
            <person name="Grouzdev D.S."/>
            <person name="Pantiukh K.S."/>
            <person name="Krutkina M.S."/>
        </authorList>
    </citation>
    <scope>NUCLEOTIDE SEQUENCE [LARGE SCALE GENOMIC DNA]</scope>
    <source>
        <strain evidence="5 6">Z-7514</strain>
    </source>
</reference>
<dbReference type="GO" id="GO:0003677">
    <property type="term" value="F:DNA binding"/>
    <property type="evidence" value="ECO:0007669"/>
    <property type="project" value="UniProtKB-KW"/>
</dbReference>
<evidence type="ECO:0000256" key="1">
    <source>
        <dbReference type="ARBA" id="ARBA00023015"/>
    </source>
</evidence>
<dbReference type="NCBIfam" id="NF033788">
    <property type="entry name" value="HTH_metalloreg"/>
    <property type="match status" value="1"/>
</dbReference>
<dbReference type="Gene3D" id="1.10.10.10">
    <property type="entry name" value="Winged helix-like DNA-binding domain superfamily/Winged helix DNA-binding domain"/>
    <property type="match status" value="1"/>
</dbReference>
<evidence type="ECO:0000259" key="4">
    <source>
        <dbReference type="PROSITE" id="PS50987"/>
    </source>
</evidence>
<sequence>MDINKKLVKMLKALADENRLKMIELLTYNSMCSCHFVAELDISQPNVSHHLKILKEAGLINAAKRGRWIDYSLNTENIELIKAEFNSILAESKNDSNYKDFSCD</sequence>
<dbReference type="SMART" id="SM00418">
    <property type="entry name" value="HTH_ARSR"/>
    <property type="match status" value="1"/>
</dbReference>
<feature type="domain" description="HTH arsR-type" evidence="4">
    <location>
        <begin position="1"/>
        <end position="93"/>
    </location>
</feature>
<dbReference type="PANTHER" id="PTHR33154">
    <property type="entry name" value="TRANSCRIPTIONAL REGULATOR, ARSR FAMILY"/>
    <property type="match status" value="1"/>
</dbReference>
<keyword evidence="2" id="KW-0238">DNA-binding</keyword>
<dbReference type="InterPro" id="IPR036390">
    <property type="entry name" value="WH_DNA-bd_sf"/>
</dbReference>
<organism evidence="5 6">
    <name type="scientific">Halanaerobium polyolivorans</name>
    <dbReference type="NCBI Taxonomy" id="2886943"/>
    <lineage>
        <taxon>Bacteria</taxon>
        <taxon>Bacillati</taxon>
        <taxon>Bacillota</taxon>
        <taxon>Clostridia</taxon>
        <taxon>Halanaerobiales</taxon>
        <taxon>Halanaerobiaceae</taxon>
        <taxon>Halanaerobium</taxon>
    </lineage>
</organism>
<dbReference type="PRINTS" id="PR00778">
    <property type="entry name" value="HTHARSR"/>
</dbReference>
<comment type="caution">
    <text evidence="5">The sequence shown here is derived from an EMBL/GenBank/DDBJ whole genome shotgun (WGS) entry which is preliminary data.</text>
</comment>
<evidence type="ECO:0000256" key="3">
    <source>
        <dbReference type="ARBA" id="ARBA00023163"/>
    </source>
</evidence>
<dbReference type="RefSeq" id="WP_229346557.1">
    <property type="nucleotide sequence ID" value="NZ_JAJFAT010000019.1"/>
</dbReference>
<dbReference type="EMBL" id="JAJFAT010000019">
    <property type="protein sequence ID" value="MCC3145859.1"/>
    <property type="molecule type" value="Genomic_DNA"/>
</dbReference>
<protein>
    <submittedName>
        <fullName evidence="5">Metalloregulator ArsR/SmtB family transcription factor</fullName>
    </submittedName>
</protein>
<dbReference type="InterPro" id="IPR001845">
    <property type="entry name" value="HTH_ArsR_DNA-bd_dom"/>
</dbReference>
<dbReference type="Pfam" id="PF01022">
    <property type="entry name" value="HTH_5"/>
    <property type="match status" value="1"/>
</dbReference>